<dbReference type="HAMAP" id="MF_00028">
    <property type="entry name" value="CobQ"/>
    <property type="match status" value="1"/>
</dbReference>
<dbReference type="InterPro" id="IPR004459">
    <property type="entry name" value="CobQ_synth"/>
</dbReference>
<dbReference type="Pfam" id="PF07685">
    <property type="entry name" value="GATase_3"/>
    <property type="match status" value="1"/>
</dbReference>
<evidence type="ECO:0000256" key="4">
    <source>
        <dbReference type="ARBA" id="ARBA00022573"/>
    </source>
</evidence>
<evidence type="ECO:0000256" key="2">
    <source>
        <dbReference type="ARBA" id="ARBA00006205"/>
    </source>
</evidence>
<comment type="similarity">
    <text evidence="2 7">Belongs to the CobB/CobQ family. CobQ subfamily.</text>
</comment>
<feature type="active site" description="Nucleophile" evidence="7">
    <location>
        <position position="332"/>
    </location>
</feature>
<accession>A0A7W6BM94</accession>
<evidence type="ECO:0000313" key="10">
    <source>
        <dbReference type="EMBL" id="MBB3925193.1"/>
    </source>
</evidence>
<dbReference type="UniPathway" id="UPA00148"/>
<dbReference type="GO" id="GO:0015420">
    <property type="term" value="F:ABC-type vitamin B12 transporter activity"/>
    <property type="evidence" value="ECO:0007669"/>
    <property type="project" value="UniProtKB-UniRule"/>
</dbReference>
<comment type="caution">
    <text evidence="10">The sequence shown here is derived from an EMBL/GenBank/DDBJ whole genome shotgun (WGS) entry which is preliminary data.</text>
</comment>
<comment type="function">
    <text evidence="6 7">Catalyzes amidations at positions B, D, E, and G on adenosylcobyrinic A,C-diamide. NH(2) groups are provided by glutamine, and one molecule of ATP is hydrogenolyzed for each amidation.</text>
</comment>
<dbReference type="GO" id="GO:0016874">
    <property type="term" value="F:ligase activity"/>
    <property type="evidence" value="ECO:0007669"/>
    <property type="project" value="UniProtKB-KW"/>
</dbReference>
<dbReference type="Proteomes" id="UP000571950">
    <property type="component" value="Unassembled WGS sequence"/>
</dbReference>
<comment type="pathway">
    <text evidence="1 7">Cofactor biosynthesis; adenosylcobalamin biosynthesis.</text>
</comment>
<evidence type="ECO:0000259" key="8">
    <source>
        <dbReference type="Pfam" id="PF01656"/>
    </source>
</evidence>
<dbReference type="Gene3D" id="3.40.50.880">
    <property type="match status" value="1"/>
</dbReference>
<dbReference type="SUPFAM" id="SSF52540">
    <property type="entry name" value="P-loop containing nucleoside triphosphate hydrolases"/>
    <property type="match status" value="1"/>
</dbReference>
<dbReference type="PANTHER" id="PTHR21343">
    <property type="entry name" value="DETHIOBIOTIN SYNTHETASE"/>
    <property type="match status" value="1"/>
</dbReference>
<dbReference type="CDD" id="cd01750">
    <property type="entry name" value="GATase1_CobQ"/>
    <property type="match status" value="1"/>
</dbReference>
<dbReference type="AlphaFoldDB" id="A0A7W6BM94"/>
<feature type="domain" description="CobB/CobQ-like glutamine amidotransferase" evidence="9">
    <location>
        <begin position="252"/>
        <end position="432"/>
    </location>
</feature>
<evidence type="ECO:0000256" key="6">
    <source>
        <dbReference type="ARBA" id="ARBA00025166"/>
    </source>
</evidence>
<dbReference type="GO" id="GO:0009236">
    <property type="term" value="P:cobalamin biosynthetic process"/>
    <property type="evidence" value="ECO:0007669"/>
    <property type="project" value="UniProtKB-UniRule"/>
</dbReference>
<dbReference type="NCBIfam" id="NF001989">
    <property type="entry name" value="PRK00784.1"/>
    <property type="match status" value="1"/>
</dbReference>
<evidence type="ECO:0000256" key="7">
    <source>
        <dbReference type="HAMAP-Rule" id="MF_00028"/>
    </source>
</evidence>
<dbReference type="InterPro" id="IPR002586">
    <property type="entry name" value="CobQ/CobB/MinD/ParA_Nub-bd_dom"/>
</dbReference>
<dbReference type="InterPro" id="IPR047045">
    <property type="entry name" value="CobQ_N"/>
</dbReference>
<keyword evidence="11" id="KW-1185">Reference proteome</keyword>
<dbReference type="InterPro" id="IPR027417">
    <property type="entry name" value="P-loop_NTPase"/>
</dbReference>
<evidence type="ECO:0000259" key="9">
    <source>
        <dbReference type="Pfam" id="PF07685"/>
    </source>
</evidence>
<dbReference type="PROSITE" id="PS51274">
    <property type="entry name" value="GATASE_COBBQ"/>
    <property type="match status" value="1"/>
</dbReference>
<keyword evidence="5 7" id="KW-0315">Glutamine amidotransferase</keyword>
<proteinExistence type="inferred from homology"/>
<reference evidence="10 11" key="1">
    <citation type="submission" date="2020-08" db="EMBL/GenBank/DDBJ databases">
        <title>Genomic Encyclopedia of Type Strains, Phase IV (KMG-IV): sequencing the most valuable type-strain genomes for metagenomic binning, comparative biology and taxonomic classification.</title>
        <authorList>
            <person name="Goeker M."/>
        </authorList>
    </citation>
    <scope>NUCLEOTIDE SEQUENCE [LARGE SCALE GENOMIC DNA]</scope>
    <source>
        <strain evidence="10 11">DSM 26189</strain>
    </source>
</reference>
<dbReference type="CDD" id="cd05389">
    <property type="entry name" value="CobQ_N"/>
    <property type="match status" value="1"/>
</dbReference>
<dbReference type="NCBIfam" id="TIGR00313">
    <property type="entry name" value="cobQ"/>
    <property type="match status" value="1"/>
</dbReference>
<dbReference type="SUPFAM" id="SSF52317">
    <property type="entry name" value="Class I glutamine amidotransferase-like"/>
    <property type="match status" value="1"/>
</dbReference>
<dbReference type="Pfam" id="PF01656">
    <property type="entry name" value="CbiA"/>
    <property type="match status" value="1"/>
</dbReference>
<protein>
    <recommendedName>
        <fullName evidence="3 7">Cobyric acid synthase</fullName>
    </recommendedName>
</protein>
<evidence type="ECO:0000313" key="11">
    <source>
        <dbReference type="Proteomes" id="UP000571950"/>
    </source>
</evidence>
<gene>
    <name evidence="7" type="primary">cobQ</name>
    <name evidence="10" type="ORF">GGR43_000894</name>
</gene>
<evidence type="ECO:0000256" key="5">
    <source>
        <dbReference type="ARBA" id="ARBA00022962"/>
    </source>
</evidence>
<dbReference type="InterPro" id="IPR033949">
    <property type="entry name" value="CobQ_GATase1"/>
</dbReference>
<dbReference type="RefSeq" id="WP_188070734.1">
    <property type="nucleotide sequence ID" value="NZ_BSPS01000117.1"/>
</dbReference>
<name>A0A7W6BM94_9SPHN</name>
<keyword evidence="4 7" id="KW-0169">Cobalamin biosynthesis</keyword>
<dbReference type="PANTHER" id="PTHR21343:SF1">
    <property type="entry name" value="COBYRIC ACID SYNTHASE"/>
    <property type="match status" value="1"/>
</dbReference>
<keyword evidence="10" id="KW-0436">Ligase</keyword>
<dbReference type="InterPro" id="IPR029062">
    <property type="entry name" value="Class_I_gatase-like"/>
</dbReference>
<organism evidence="10 11">
    <name type="scientific">Sphingobium jiangsuense</name>
    <dbReference type="NCBI Taxonomy" id="870476"/>
    <lineage>
        <taxon>Bacteria</taxon>
        <taxon>Pseudomonadati</taxon>
        <taxon>Pseudomonadota</taxon>
        <taxon>Alphaproteobacteria</taxon>
        <taxon>Sphingomonadales</taxon>
        <taxon>Sphingomonadaceae</taxon>
        <taxon>Sphingobium</taxon>
    </lineage>
</organism>
<feature type="active site" evidence="7">
    <location>
        <position position="428"/>
    </location>
</feature>
<evidence type="ECO:0000256" key="1">
    <source>
        <dbReference type="ARBA" id="ARBA00004953"/>
    </source>
</evidence>
<dbReference type="InterPro" id="IPR011698">
    <property type="entry name" value="GATase_3"/>
</dbReference>
<dbReference type="EMBL" id="JACIDT010000002">
    <property type="protein sequence ID" value="MBB3925193.1"/>
    <property type="molecule type" value="Genomic_DNA"/>
</dbReference>
<sequence length="487" mass="51155">MGALMLQGTGSDVGKSVLVAGLCRAFANRGLSVRPFKPQNMSNNAAVTVDGGEIGRAQALQALACRVEPHTDMNPVLLKPQADHTSQLIVHGHVRGTLGGGNFREKRGSLLPEVLESWRRLRAHCDIVVVEGAGSPAEINLRAGDIANMGFARAADVPVVLVGDIDRGGVIAALAGTRAVLDPADAAMIRGFVINKFRGDPALFADGYRQIEALSGWRGFGVVPWLPPAARLPSEDAVVLERPAHDNAGKLKIACPILPRIANFDDLDPLKAESAVELAMVPPGQPIPADCALIVLPGSKATIADMAALRDQGWDIDILAHHRRGGRILGICGGYQMLGRRISDPHGIEGPPGEVAGLGLLDCETVLTPRKALRRVEGVALGRRFAGFEMHMGETSGADCARPFAMLADSHPDGALSADGRVMGSYVHGAFSGTGLRAALLETLGGRSDGHDHAVTVDAALDAIAAELETHLDMDGLLRLARGENHA</sequence>
<evidence type="ECO:0000256" key="3">
    <source>
        <dbReference type="ARBA" id="ARBA00019833"/>
    </source>
</evidence>
<feature type="domain" description="CobQ/CobB/MinD/ParA nucleotide binding" evidence="8">
    <location>
        <begin position="5"/>
        <end position="236"/>
    </location>
</feature>
<dbReference type="Gene3D" id="3.40.50.300">
    <property type="entry name" value="P-loop containing nucleotide triphosphate hydrolases"/>
    <property type="match status" value="1"/>
</dbReference>